<dbReference type="InterPro" id="IPR039960">
    <property type="entry name" value="MCP1"/>
</dbReference>
<gene>
    <name evidence="2" type="ORF">MJAP1_000268</name>
</gene>
<keyword evidence="1" id="KW-0812">Transmembrane</keyword>
<feature type="transmembrane region" description="Helical" evidence="1">
    <location>
        <begin position="70"/>
        <end position="89"/>
    </location>
</feature>
<keyword evidence="1" id="KW-0472">Membrane</keyword>
<sequence>MSEPEAWRAALVRGATWVQTGSAATLGSVLVTHLAAPVVAGLVGPAGLDRANQTMLLGRVYYQSPMLEPVVVWGALGAHLLSSIVRRALMRHAKSKGAWDVRRWTWGQWHSAAGFVLAPVLLLHVWTNRVAPATAAAPIAALSPSELDMAYVGFGLTDVRYRAVSWGAYTLLIASTAVHWLGGAPKMARRLGRKAVSPRAAAYAALGLGVLLALGTSAIARDGVDGVGAAMLERIHASYAQVYRV</sequence>
<dbReference type="PANTHER" id="PTHR38409">
    <property type="entry name" value="MDM10-COMPLEMENTING PROTEIN 1"/>
    <property type="match status" value="1"/>
</dbReference>
<evidence type="ECO:0008006" key="4">
    <source>
        <dbReference type="Google" id="ProtNLM"/>
    </source>
</evidence>
<proteinExistence type="predicted"/>
<feature type="transmembrane region" description="Helical" evidence="1">
    <location>
        <begin position="201"/>
        <end position="220"/>
    </location>
</feature>
<dbReference type="RefSeq" id="XP_060120221.1">
    <property type="nucleotide sequence ID" value="XM_060264238.1"/>
</dbReference>
<dbReference type="SUPFAM" id="SSF81343">
    <property type="entry name" value="Fumarate reductase respiratory complex transmembrane subunits"/>
    <property type="match status" value="1"/>
</dbReference>
<dbReference type="PANTHER" id="PTHR38409:SF1">
    <property type="entry name" value="MITOCHONDRIAL ADAPTER PROTEIN MCP1"/>
    <property type="match status" value="1"/>
</dbReference>
<name>A0AAF0EZK1_9BASI</name>
<evidence type="ECO:0000313" key="3">
    <source>
        <dbReference type="Proteomes" id="UP001217754"/>
    </source>
</evidence>
<dbReference type="EMBL" id="CP119958">
    <property type="protein sequence ID" value="WFD37324.1"/>
    <property type="molecule type" value="Genomic_DNA"/>
</dbReference>
<evidence type="ECO:0000256" key="1">
    <source>
        <dbReference type="SAM" id="Phobius"/>
    </source>
</evidence>
<protein>
    <recommendedName>
        <fullName evidence="4">Mitochondrial adapter protein MCP1 transmembrane domain-containing protein</fullName>
    </recommendedName>
</protein>
<dbReference type="GO" id="GO:0016020">
    <property type="term" value="C:membrane"/>
    <property type="evidence" value="ECO:0007669"/>
    <property type="project" value="InterPro"/>
</dbReference>
<keyword evidence="3" id="KW-1185">Reference proteome</keyword>
<dbReference type="GO" id="GO:0055088">
    <property type="term" value="P:lipid homeostasis"/>
    <property type="evidence" value="ECO:0007669"/>
    <property type="project" value="InterPro"/>
</dbReference>
<dbReference type="AlphaFoldDB" id="A0AAF0EZK1"/>
<organism evidence="2 3">
    <name type="scientific">Malassezia japonica</name>
    <dbReference type="NCBI Taxonomy" id="223818"/>
    <lineage>
        <taxon>Eukaryota</taxon>
        <taxon>Fungi</taxon>
        <taxon>Dikarya</taxon>
        <taxon>Basidiomycota</taxon>
        <taxon>Ustilaginomycotina</taxon>
        <taxon>Malasseziomycetes</taxon>
        <taxon>Malasseziales</taxon>
        <taxon>Malasseziaceae</taxon>
        <taxon>Malassezia</taxon>
    </lineage>
</organism>
<dbReference type="GeneID" id="85223917"/>
<feature type="transmembrane region" description="Helical" evidence="1">
    <location>
        <begin position="109"/>
        <end position="126"/>
    </location>
</feature>
<dbReference type="InterPro" id="IPR034804">
    <property type="entry name" value="SQR/QFR_C/D"/>
</dbReference>
<reference evidence="2" key="1">
    <citation type="submission" date="2023-03" db="EMBL/GenBank/DDBJ databases">
        <title>Mating type loci evolution in Malassezia.</title>
        <authorList>
            <person name="Coelho M.A."/>
        </authorList>
    </citation>
    <scope>NUCLEOTIDE SEQUENCE</scope>
    <source>
        <strain evidence="2">CBS 9431</strain>
    </source>
</reference>
<evidence type="ECO:0000313" key="2">
    <source>
        <dbReference type="EMBL" id="WFD37324.1"/>
    </source>
</evidence>
<accession>A0AAF0EZK1</accession>
<dbReference type="Proteomes" id="UP001217754">
    <property type="component" value="Chromosome 1"/>
</dbReference>
<feature type="transmembrane region" description="Helical" evidence="1">
    <location>
        <begin position="163"/>
        <end position="181"/>
    </location>
</feature>
<keyword evidence="1" id="KW-1133">Transmembrane helix</keyword>